<dbReference type="Pfam" id="PF00561">
    <property type="entry name" value="Abhydrolase_1"/>
    <property type="match status" value="1"/>
</dbReference>
<keyword evidence="2" id="KW-0378">Hydrolase</keyword>
<evidence type="ECO:0000313" key="3">
    <source>
        <dbReference type="Proteomes" id="UP001521150"/>
    </source>
</evidence>
<protein>
    <submittedName>
        <fullName evidence="2">Alpha/beta hydrolase</fullName>
    </submittedName>
</protein>
<feature type="domain" description="AB hydrolase-1" evidence="1">
    <location>
        <begin position="24"/>
        <end position="131"/>
    </location>
</feature>
<dbReference type="InterPro" id="IPR000073">
    <property type="entry name" value="AB_hydrolase_1"/>
</dbReference>
<dbReference type="GO" id="GO:0016787">
    <property type="term" value="F:hydrolase activity"/>
    <property type="evidence" value="ECO:0007669"/>
    <property type="project" value="UniProtKB-KW"/>
</dbReference>
<accession>A0ABS8Z8J1</accession>
<reference evidence="2 3" key="1">
    <citation type="submission" date="2021-12" db="EMBL/GenBank/DDBJ databases">
        <title>Genome sequence of Kibdelosporangium philippinense ATCC 49844.</title>
        <authorList>
            <person name="Fedorov E.A."/>
            <person name="Omeragic M."/>
            <person name="Shalygina K.F."/>
            <person name="Maclea K.S."/>
        </authorList>
    </citation>
    <scope>NUCLEOTIDE SEQUENCE [LARGE SCALE GENOMIC DNA]</scope>
    <source>
        <strain evidence="2 3">ATCC 49844</strain>
    </source>
</reference>
<dbReference type="EMBL" id="JAJVCN010000001">
    <property type="protein sequence ID" value="MCE7003399.1"/>
    <property type="molecule type" value="Genomic_DNA"/>
</dbReference>
<dbReference type="RefSeq" id="WP_233724927.1">
    <property type="nucleotide sequence ID" value="NZ_JAJVCN010000001.1"/>
</dbReference>
<dbReference type="InterPro" id="IPR029058">
    <property type="entry name" value="AB_hydrolase_fold"/>
</dbReference>
<dbReference type="Proteomes" id="UP001521150">
    <property type="component" value="Unassembled WGS sequence"/>
</dbReference>
<dbReference type="PANTHER" id="PTHR45763:SF46">
    <property type="entry name" value="AB HYDROLASE-1 DOMAIN-CONTAINING PROTEIN"/>
    <property type="match status" value="1"/>
</dbReference>
<evidence type="ECO:0000313" key="2">
    <source>
        <dbReference type="EMBL" id="MCE7003399.1"/>
    </source>
</evidence>
<organism evidence="2 3">
    <name type="scientific">Kibdelosporangium philippinense</name>
    <dbReference type="NCBI Taxonomy" id="211113"/>
    <lineage>
        <taxon>Bacteria</taxon>
        <taxon>Bacillati</taxon>
        <taxon>Actinomycetota</taxon>
        <taxon>Actinomycetes</taxon>
        <taxon>Pseudonocardiales</taxon>
        <taxon>Pseudonocardiaceae</taxon>
        <taxon>Kibdelosporangium</taxon>
    </lineage>
</organism>
<dbReference type="Gene3D" id="3.40.50.1820">
    <property type="entry name" value="alpha/beta hydrolase"/>
    <property type="match status" value="1"/>
</dbReference>
<dbReference type="PANTHER" id="PTHR45763">
    <property type="entry name" value="HYDROLASE, ALPHA/BETA FOLD FAMILY PROTEIN, EXPRESSED-RELATED"/>
    <property type="match status" value="1"/>
</dbReference>
<comment type="caution">
    <text evidence="2">The sequence shown here is derived from an EMBL/GenBank/DDBJ whole genome shotgun (WGS) entry which is preliminary data.</text>
</comment>
<proteinExistence type="predicted"/>
<name>A0ABS8Z8J1_9PSEU</name>
<evidence type="ECO:0000259" key="1">
    <source>
        <dbReference type="Pfam" id="PF00561"/>
    </source>
</evidence>
<keyword evidence="3" id="KW-1185">Reference proteome</keyword>
<dbReference type="SUPFAM" id="SSF53474">
    <property type="entry name" value="alpha/beta-Hydrolases"/>
    <property type="match status" value="1"/>
</dbReference>
<gene>
    <name evidence="2" type="ORF">LWC34_11245</name>
</gene>
<sequence length="289" mass="30077">MTILELPDGRVLDVLVSGPEDGIPLVFNHGTPSAVVPLSYVKRNVHERGLRLVTFSRAGYGKSTRQLGRDVAAAAPDVAAILDHLEAPRCVVAGWSGGGPHALACAALLPDRVTGALIVAGIAPAGQPDLDFLAGMGEPNIEEFSLAEKGEAVLRPALEEAAPSMAANDPDMIAAGFAGLLSAPDEAALTGELVNDIAANFAEALGSSVDGWLDDDLAFVKPWGFELASITVPTFVYQGSEDLMVPFAHGQWLVANVPNAVAHLETGDGHLSIMDKAFTTGIDELVKTL</sequence>